<dbReference type="Proteomes" id="UP000323257">
    <property type="component" value="Unassembled WGS sequence"/>
</dbReference>
<gene>
    <name evidence="1" type="ORF">BCM02_108101</name>
</gene>
<dbReference type="RefSeq" id="WP_148931076.1">
    <property type="nucleotide sequence ID" value="NZ_VNHS01000008.1"/>
</dbReference>
<proteinExistence type="predicted"/>
<evidence type="ECO:0000313" key="1">
    <source>
        <dbReference type="EMBL" id="TYP72447.1"/>
    </source>
</evidence>
<name>A0A5S5BZH1_9BACL</name>
<sequence>MNSMAYKVVQQIEIKDMNNEPIRIVDFAYGTVASAFQIGGVAIVPKIGLKEFDVVYDTRTDEVERFEVERLEYDMRTDPVTGTIILKPATLILGLHDVGQV</sequence>
<dbReference type="EMBL" id="VNHS01000008">
    <property type="protein sequence ID" value="TYP72447.1"/>
    <property type="molecule type" value="Genomic_DNA"/>
</dbReference>
<dbReference type="AlphaFoldDB" id="A0A5S5BZH1"/>
<accession>A0A5S5BZH1</accession>
<comment type="caution">
    <text evidence="1">The sequence shown here is derived from an EMBL/GenBank/DDBJ whole genome shotgun (WGS) entry which is preliminary data.</text>
</comment>
<organism evidence="1 2">
    <name type="scientific">Paenibacillus methanolicus</name>
    <dbReference type="NCBI Taxonomy" id="582686"/>
    <lineage>
        <taxon>Bacteria</taxon>
        <taxon>Bacillati</taxon>
        <taxon>Bacillota</taxon>
        <taxon>Bacilli</taxon>
        <taxon>Bacillales</taxon>
        <taxon>Paenibacillaceae</taxon>
        <taxon>Paenibacillus</taxon>
    </lineage>
</organism>
<protein>
    <submittedName>
        <fullName evidence="1">Uncharacterized protein</fullName>
    </submittedName>
</protein>
<keyword evidence="2" id="KW-1185">Reference proteome</keyword>
<dbReference type="OrthoDB" id="2469045at2"/>
<reference evidence="1 2" key="1">
    <citation type="submission" date="2019-07" db="EMBL/GenBank/DDBJ databases">
        <title>Genomic Encyclopedia of Type Strains, Phase III (KMG-III): the genomes of soil and plant-associated and newly described type strains.</title>
        <authorList>
            <person name="Whitman W."/>
        </authorList>
    </citation>
    <scope>NUCLEOTIDE SEQUENCE [LARGE SCALE GENOMIC DNA]</scope>
    <source>
        <strain evidence="1 2">BL24</strain>
    </source>
</reference>
<evidence type="ECO:0000313" key="2">
    <source>
        <dbReference type="Proteomes" id="UP000323257"/>
    </source>
</evidence>